<sequence length="77" mass="8855">MQTLNFEKTINAWSSIAENVFVPHTEQEYENLVDILDSLIDQVGEDENHPLASLMEVIGVLIENYENEHIPELEDID</sequence>
<dbReference type="AlphaFoldDB" id="A0A6H2BUF8"/>
<reference evidence="1 2" key="2">
    <citation type="submission" date="2020-04" db="EMBL/GenBank/DDBJ databases">
        <authorList>
            <person name="Fomenkov A."/>
            <person name="Anton B.P."/>
            <person name="Roberts R.J."/>
        </authorList>
    </citation>
    <scope>NUCLEOTIDE SEQUENCE [LARGE SCALE GENOMIC DNA]</scope>
    <source>
        <strain evidence="1 2">CCAP 1403/13f</strain>
    </source>
</reference>
<organism evidence="1 2">
    <name type="scientific">Dolichospermum flos-aquae CCAP 1403/13F</name>
    <dbReference type="NCBI Taxonomy" id="315271"/>
    <lineage>
        <taxon>Bacteria</taxon>
        <taxon>Bacillati</taxon>
        <taxon>Cyanobacteriota</taxon>
        <taxon>Cyanophyceae</taxon>
        <taxon>Nostocales</taxon>
        <taxon>Aphanizomenonaceae</taxon>
        <taxon>Dolichospermum</taxon>
    </lineage>
</organism>
<accession>A0A6H2BUF8</accession>
<evidence type="ECO:0000313" key="1">
    <source>
        <dbReference type="EMBL" id="QJB43222.1"/>
    </source>
</evidence>
<dbReference type="RefSeq" id="WP_168694833.1">
    <property type="nucleotide sequence ID" value="NZ_CP051206.1"/>
</dbReference>
<reference evidence="1 2" key="1">
    <citation type="submission" date="2020-04" db="EMBL/GenBank/DDBJ databases">
        <title>Genome-Wide Identification of 5-Methylcytosine Sites in Bacterial Genomes By High-Throughput Sequencing of MspJI Restriction Fragments.</title>
        <authorList>
            <person name="Wu V."/>
        </authorList>
    </citation>
    <scope>NUCLEOTIDE SEQUENCE [LARGE SCALE GENOMIC DNA]</scope>
    <source>
        <strain evidence="1 2">CCAP 1403/13f</strain>
    </source>
</reference>
<evidence type="ECO:0000313" key="2">
    <source>
        <dbReference type="Proteomes" id="UP000502433"/>
    </source>
</evidence>
<protein>
    <submittedName>
        <fullName evidence="1">Uncharacterized protein</fullName>
    </submittedName>
</protein>
<name>A0A6H2BUF8_DOLFA</name>
<dbReference type="Proteomes" id="UP000502433">
    <property type="component" value="Chromosome"/>
</dbReference>
<dbReference type="EMBL" id="CP051206">
    <property type="protein sequence ID" value="QJB43222.1"/>
    <property type="molecule type" value="Genomic_DNA"/>
</dbReference>
<proteinExistence type="predicted"/>
<gene>
    <name evidence="1" type="ORF">HGD76_02240</name>
</gene>
<dbReference type="KEGG" id="dfs:HGD76_02240"/>